<dbReference type="AlphaFoldDB" id="A0A0A9RCF8"/>
<evidence type="ECO:0000313" key="2">
    <source>
        <dbReference type="EMBL" id="JAE21001.1"/>
    </source>
</evidence>
<feature type="compositionally biased region" description="Polar residues" evidence="1">
    <location>
        <begin position="43"/>
        <end position="54"/>
    </location>
</feature>
<dbReference type="EMBL" id="GBRH01176895">
    <property type="protein sequence ID" value="JAE21001.1"/>
    <property type="molecule type" value="Transcribed_RNA"/>
</dbReference>
<reference evidence="2" key="1">
    <citation type="submission" date="2014-09" db="EMBL/GenBank/DDBJ databases">
        <authorList>
            <person name="Magalhaes I.L.F."/>
            <person name="Oliveira U."/>
            <person name="Santos F.R."/>
            <person name="Vidigal T.H.D.A."/>
            <person name="Brescovit A.D."/>
            <person name="Santos A.J."/>
        </authorList>
    </citation>
    <scope>NUCLEOTIDE SEQUENCE</scope>
    <source>
        <tissue evidence="2">Shoot tissue taken approximately 20 cm above the soil surface</tissue>
    </source>
</reference>
<reference evidence="2" key="2">
    <citation type="journal article" date="2015" name="Data Brief">
        <title>Shoot transcriptome of the giant reed, Arundo donax.</title>
        <authorList>
            <person name="Barrero R.A."/>
            <person name="Guerrero F.D."/>
            <person name="Moolhuijzen P."/>
            <person name="Goolsby J.A."/>
            <person name="Tidwell J."/>
            <person name="Bellgard S.E."/>
            <person name="Bellgard M.I."/>
        </authorList>
    </citation>
    <scope>NUCLEOTIDE SEQUENCE</scope>
    <source>
        <tissue evidence="2">Shoot tissue taken approximately 20 cm above the soil surface</tissue>
    </source>
</reference>
<evidence type="ECO:0000256" key="1">
    <source>
        <dbReference type="SAM" id="MobiDB-lite"/>
    </source>
</evidence>
<feature type="region of interest" description="Disordered" evidence="1">
    <location>
        <begin position="14"/>
        <end position="74"/>
    </location>
</feature>
<organism evidence="2">
    <name type="scientific">Arundo donax</name>
    <name type="common">Giant reed</name>
    <name type="synonym">Donax arundinaceus</name>
    <dbReference type="NCBI Taxonomy" id="35708"/>
    <lineage>
        <taxon>Eukaryota</taxon>
        <taxon>Viridiplantae</taxon>
        <taxon>Streptophyta</taxon>
        <taxon>Embryophyta</taxon>
        <taxon>Tracheophyta</taxon>
        <taxon>Spermatophyta</taxon>
        <taxon>Magnoliopsida</taxon>
        <taxon>Liliopsida</taxon>
        <taxon>Poales</taxon>
        <taxon>Poaceae</taxon>
        <taxon>PACMAD clade</taxon>
        <taxon>Arundinoideae</taxon>
        <taxon>Arundineae</taxon>
        <taxon>Arundo</taxon>
    </lineage>
</organism>
<feature type="compositionally biased region" description="Polar residues" evidence="1">
    <location>
        <begin position="18"/>
        <end position="32"/>
    </location>
</feature>
<name>A0A0A9RCF8_ARUDO</name>
<proteinExistence type="predicted"/>
<protein>
    <submittedName>
        <fullName evidence="2">Uncharacterized protein</fullName>
    </submittedName>
</protein>
<sequence length="165" mass="17882">MAVIFGNQQATGLFAKGTNDSLASDASESAQDTHTHVMASGDFATSKSNNTSPTHDGGEPSSRGGSGRKRARVTVEDDDPVITFVTEAFNNIAAAIKETAPPHPPTIPTNLWNVMQEIPAFDRDDLAHYYAYLCENPSLANAFLGFALPDQMVWVSRYIKKYLSD</sequence>
<accession>A0A0A9RCF8</accession>
<dbReference type="PANTHER" id="PTHR47127">
    <property type="entry name" value="10A19I.15"/>
    <property type="match status" value="1"/>
</dbReference>